<dbReference type="EMBL" id="FTOU01000015">
    <property type="protein sequence ID" value="SIT06279.1"/>
    <property type="molecule type" value="Genomic_DNA"/>
</dbReference>
<dbReference type="Proteomes" id="UP000186216">
    <property type="component" value="Unassembled WGS sequence"/>
</dbReference>
<gene>
    <name evidence="1" type="ORF">SAMN05421772_11533</name>
</gene>
<comment type="caution">
    <text evidence="1">The sequence shown here is derived from an EMBL/GenBank/DDBJ whole genome shotgun (WGS) entry which is preliminary data.</text>
</comment>
<name>A0AA45W719_9RHOB</name>
<evidence type="ECO:0000313" key="1">
    <source>
        <dbReference type="EMBL" id="SIT06279.1"/>
    </source>
</evidence>
<protein>
    <submittedName>
        <fullName evidence="1">Uncharacterized protein</fullName>
    </submittedName>
</protein>
<proteinExistence type="predicted"/>
<reference evidence="1 2" key="1">
    <citation type="submission" date="2017-01" db="EMBL/GenBank/DDBJ databases">
        <authorList>
            <person name="Varghese N."/>
            <person name="Submissions S."/>
        </authorList>
    </citation>
    <scope>NUCLEOTIDE SEQUENCE [LARGE SCALE GENOMIC DNA]</scope>
    <source>
        <strain evidence="1 2">DSM 18447</strain>
    </source>
</reference>
<organism evidence="1 2">
    <name type="scientific">Paracoccus saliphilus</name>
    <dbReference type="NCBI Taxonomy" id="405559"/>
    <lineage>
        <taxon>Bacteria</taxon>
        <taxon>Pseudomonadati</taxon>
        <taxon>Pseudomonadota</taxon>
        <taxon>Alphaproteobacteria</taxon>
        <taxon>Rhodobacterales</taxon>
        <taxon>Paracoccaceae</taxon>
        <taxon>Paracoccus</taxon>
    </lineage>
</organism>
<accession>A0AA45W719</accession>
<evidence type="ECO:0000313" key="2">
    <source>
        <dbReference type="Proteomes" id="UP000186216"/>
    </source>
</evidence>
<dbReference type="AlphaFoldDB" id="A0AA45W719"/>
<sequence length="85" mass="10061">MGSLPIFDVLNGSGGRFRFHQHDNPMEVQMSHYTINTRSRPDLQRLALKANRERSRMLRMGLEQLTLHLHRSWRGIFSHRKQHGL</sequence>